<organism evidence="9">
    <name type="scientific">Leishmania panamensis</name>
    <dbReference type="NCBI Taxonomy" id="5679"/>
    <lineage>
        <taxon>Eukaryota</taxon>
        <taxon>Discoba</taxon>
        <taxon>Euglenozoa</taxon>
        <taxon>Kinetoplastea</taxon>
        <taxon>Metakinetoplastina</taxon>
        <taxon>Trypanosomatida</taxon>
        <taxon>Trypanosomatidae</taxon>
        <taxon>Leishmaniinae</taxon>
        <taxon>Leishmania</taxon>
        <taxon>Leishmania guyanensis species complex</taxon>
    </lineage>
</organism>
<evidence type="ECO:0000313" key="9">
    <source>
        <dbReference type="EMBL" id="AIN97018.1"/>
    </source>
</evidence>
<dbReference type="eggNOG" id="KOG0241">
    <property type="taxonomic scope" value="Eukaryota"/>
</dbReference>
<comment type="subcellular location">
    <subcellularLocation>
        <location evidence="1">Cytoplasm</location>
        <location evidence="1">Cytoskeleton</location>
    </subcellularLocation>
</comment>
<feature type="domain" description="Kinesin motor" evidence="8">
    <location>
        <begin position="131"/>
        <end position="473"/>
    </location>
</feature>
<feature type="compositionally biased region" description="Polar residues" evidence="7">
    <location>
        <begin position="37"/>
        <end position="51"/>
    </location>
</feature>
<sequence>MEFKRSNSSRGPLASGRRGQPLTSGRRGHAVGVATPKRSTTPLKKSSTNDTPTPSAAPGAAAASARSPAPPLPPRMSEPQSARYATQEPSGLPNATTFERSASGTGSKGAFKRSITAVGMRRAEAIKHNNRVSVYVRVRAFREDETSGPMGQLAVNMDDSAVEVTVPKKGRFTFGFDGCFWSNDRACPSGKAPASQEDVFDEVGRPLVENALAGYNAAVMAYGQTGSGKTFTSFGPPGSIGTSQEGLIPRVCNMIFARAANSAQKGVTYTVSASMLEVYLEDVFDLLNHRKQLSVRNDFTSNTFSVVGQKTVSVKSYKDVLVVLNKAEPLRTFAATNIHDHSSRAHTLFMLEVQTHFDAPELAPRCAKILLADLAGCERIRLAGTEEGLAFEQARNINLSLLALGSCIEAVATRGRNNSRSIPEFRNSTLTKLLKDYIGGNSISTMMVTISPGEHDANLSVQTLRFADRAKQITTHARVNTVDPEQARQDGCDLGEQWRDEYLRKKEALYAEYQLKGTIEKLLARIADLEAKLRECADDELALHLTTEIEGLQKALTEADYQMGLQRQILYGEFLMLEDELRDMNTKMQEMKDEHEEAMEGVLGEEAGRFEDMKRGYEARLRALRDESDAALGASADEIAALRRLVAELQERLAAKEAECADVLDRLAALQAKYDADTSAGERARGELEDQLRSMRALLLEQEGASLELRKQIEERDAQLATVEKHLEETHTQATTLTDQLTAATRAAAERKEELERELQALQSVVEELRTDMASTEETLQETSTKLA</sequence>
<dbReference type="CDD" id="cd00106">
    <property type="entry name" value="KISc"/>
    <property type="match status" value="1"/>
</dbReference>
<dbReference type="Gene3D" id="3.40.850.10">
    <property type="entry name" value="Kinesin motor domain"/>
    <property type="match status" value="1"/>
</dbReference>
<dbReference type="SMART" id="SM00129">
    <property type="entry name" value="KISc"/>
    <property type="match status" value="1"/>
</dbReference>
<dbReference type="FunFam" id="3.40.850.10:FF:000133">
    <property type="entry name" value="Putative kinesin"/>
    <property type="match status" value="1"/>
</dbReference>
<dbReference type="EMBL" id="CP009385">
    <property type="protein sequence ID" value="AIN97018.1"/>
    <property type="molecule type" value="Genomic_DNA"/>
</dbReference>
<keyword evidence="3 5" id="KW-0505">Motor protein</keyword>
<feature type="compositionally biased region" description="Polar residues" evidence="7">
    <location>
        <begin position="1"/>
        <end position="10"/>
    </location>
</feature>
<dbReference type="GO" id="GO:0016787">
    <property type="term" value="F:hydrolase activity"/>
    <property type="evidence" value="ECO:0007669"/>
    <property type="project" value="UniProtKB-KW"/>
</dbReference>
<evidence type="ECO:0000256" key="7">
    <source>
        <dbReference type="SAM" id="MobiDB-lite"/>
    </source>
</evidence>
<dbReference type="GO" id="GO:0072686">
    <property type="term" value="C:mitotic spindle"/>
    <property type="evidence" value="ECO:0007669"/>
    <property type="project" value="TreeGrafter"/>
</dbReference>
<keyword evidence="5" id="KW-0067">ATP-binding</keyword>
<dbReference type="InterPro" id="IPR027417">
    <property type="entry name" value="P-loop_NTPase"/>
</dbReference>
<keyword evidence="6" id="KW-0175">Coiled coil</keyword>
<name>A0A088RM65_LEIPA</name>
<dbReference type="GO" id="GO:0008017">
    <property type="term" value="F:microtubule binding"/>
    <property type="evidence" value="ECO:0007669"/>
    <property type="project" value="InterPro"/>
</dbReference>
<feature type="region of interest" description="Disordered" evidence="7">
    <location>
        <begin position="1"/>
        <end position="109"/>
    </location>
</feature>
<gene>
    <name evidence="9" type="ORF">LPMP_161430</name>
</gene>
<evidence type="ECO:0000256" key="6">
    <source>
        <dbReference type="SAM" id="Coils"/>
    </source>
</evidence>
<dbReference type="InterPro" id="IPR001752">
    <property type="entry name" value="Kinesin_motor_dom"/>
</dbReference>
<dbReference type="GO" id="GO:0090307">
    <property type="term" value="P:mitotic spindle assembly"/>
    <property type="evidence" value="ECO:0007669"/>
    <property type="project" value="TreeGrafter"/>
</dbReference>
<dbReference type="PRINTS" id="PR00380">
    <property type="entry name" value="KINESINHEAVY"/>
</dbReference>
<evidence type="ECO:0000256" key="5">
    <source>
        <dbReference type="PROSITE-ProRule" id="PRU00283"/>
    </source>
</evidence>
<dbReference type="GO" id="GO:0008574">
    <property type="term" value="F:plus-end-directed microtubule motor activity"/>
    <property type="evidence" value="ECO:0007669"/>
    <property type="project" value="TreeGrafter"/>
</dbReference>
<evidence type="ECO:0000256" key="3">
    <source>
        <dbReference type="ARBA" id="ARBA00023175"/>
    </source>
</evidence>
<feature type="non-terminal residue" evidence="9">
    <location>
        <position position="788"/>
    </location>
</feature>
<dbReference type="Pfam" id="PF00225">
    <property type="entry name" value="Kinesin"/>
    <property type="match status" value="1"/>
</dbReference>
<reference evidence="9" key="1">
    <citation type="journal article" date="2015" name="Sci. Rep.">
        <title>The genome of Leishmania panamensis: insights into genomics of the L. (Viannia) subgenus.</title>
        <authorList>
            <person name="Llanes A."/>
            <person name="Restrepo C.M."/>
            <person name="Vecchio G.D."/>
            <person name="Anguizola F.J."/>
            <person name="Lleonart R."/>
        </authorList>
    </citation>
    <scope>NUCLEOTIDE SEQUENCE [LARGE SCALE GENOMIC DNA]</scope>
    <source>
        <strain evidence="9">MHOM/PA/94/PSC-1</strain>
    </source>
</reference>
<keyword evidence="2" id="KW-0963">Cytoplasm</keyword>
<dbReference type="VEuPathDB" id="TriTrypDB:LPAL13_000005700"/>
<dbReference type="GO" id="GO:0007018">
    <property type="term" value="P:microtubule-based movement"/>
    <property type="evidence" value="ECO:0007669"/>
    <property type="project" value="InterPro"/>
</dbReference>
<feature type="binding site" evidence="5">
    <location>
        <begin position="223"/>
        <end position="230"/>
    </location>
    <ligand>
        <name>ATP</name>
        <dbReference type="ChEBI" id="CHEBI:30616"/>
    </ligand>
</feature>
<keyword evidence="5" id="KW-0547">Nucleotide-binding</keyword>
<dbReference type="InterPro" id="IPR036961">
    <property type="entry name" value="Kinesin_motor_dom_sf"/>
</dbReference>
<evidence type="ECO:0000256" key="4">
    <source>
        <dbReference type="ARBA" id="ARBA00023212"/>
    </source>
</evidence>
<feature type="compositionally biased region" description="Polar residues" evidence="7">
    <location>
        <begin position="78"/>
        <end position="105"/>
    </location>
</feature>
<feature type="compositionally biased region" description="Low complexity" evidence="7">
    <location>
        <begin position="52"/>
        <end position="67"/>
    </location>
</feature>
<dbReference type="GO" id="GO:0005876">
    <property type="term" value="C:spindle microtubule"/>
    <property type="evidence" value="ECO:0007669"/>
    <property type="project" value="TreeGrafter"/>
</dbReference>
<dbReference type="AlphaFoldDB" id="A0A088RM65"/>
<protein>
    <submittedName>
        <fullName evidence="9">Kinesin, putative</fullName>
        <ecNumber evidence="9">3.6.4.4</ecNumber>
    </submittedName>
</protein>
<proteinExistence type="inferred from homology"/>
<keyword evidence="9" id="KW-0378">Hydrolase</keyword>
<dbReference type="OrthoDB" id="3176171at2759"/>
<dbReference type="GO" id="GO:0005524">
    <property type="term" value="F:ATP binding"/>
    <property type="evidence" value="ECO:0007669"/>
    <property type="project" value="UniProtKB-UniRule"/>
</dbReference>
<dbReference type="EC" id="3.6.4.4" evidence="9"/>
<accession>A0A088RM65</accession>
<dbReference type="GO" id="GO:0051231">
    <property type="term" value="P:spindle elongation"/>
    <property type="evidence" value="ECO:0007669"/>
    <property type="project" value="TreeGrafter"/>
</dbReference>
<evidence type="ECO:0000256" key="1">
    <source>
        <dbReference type="ARBA" id="ARBA00004245"/>
    </source>
</evidence>
<dbReference type="PROSITE" id="PS50067">
    <property type="entry name" value="KINESIN_MOTOR_2"/>
    <property type="match status" value="1"/>
</dbReference>
<feature type="coiled-coil region" evidence="6">
    <location>
        <begin position="738"/>
        <end position="786"/>
    </location>
</feature>
<comment type="similarity">
    <text evidence="5">Belongs to the TRAFAC class myosin-kinesin ATPase superfamily. Kinesin family.</text>
</comment>
<dbReference type="GeneID" id="22573722"/>
<evidence type="ECO:0000259" key="8">
    <source>
        <dbReference type="PROSITE" id="PS50067"/>
    </source>
</evidence>
<dbReference type="PANTHER" id="PTHR47970">
    <property type="entry name" value="KINESIN-LIKE PROTEIN KIF11"/>
    <property type="match status" value="1"/>
</dbReference>
<dbReference type="VEuPathDB" id="TriTrypDB:LPMP_161430"/>
<dbReference type="InterPro" id="IPR047149">
    <property type="entry name" value="KIF11-like"/>
</dbReference>
<dbReference type="SUPFAM" id="SSF52540">
    <property type="entry name" value="P-loop containing nucleoside triphosphate hydrolases"/>
    <property type="match status" value="1"/>
</dbReference>
<feature type="coiled-coil region" evidence="6">
    <location>
        <begin position="574"/>
        <end position="673"/>
    </location>
</feature>
<dbReference type="RefSeq" id="XP_010697671.1">
    <property type="nucleotide sequence ID" value="XM_010699369.1"/>
</dbReference>
<evidence type="ECO:0000256" key="2">
    <source>
        <dbReference type="ARBA" id="ARBA00022490"/>
    </source>
</evidence>
<dbReference type="PANTHER" id="PTHR47970:SF12">
    <property type="entry name" value="KINESIN FAMILY MEMBER 11"/>
    <property type="match status" value="1"/>
</dbReference>
<keyword evidence="4" id="KW-0206">Cytoskeleton</keyword>